<evidence type="ECO:0000256" key="3">
    <source>
        <dbReference type="ARBA" id="ARBA00023125"/>
    </source>
</evidence>
<dbReference type="EMBL" id="FZPC01000015">
    <property type="protein sequence ID" value="SNT14768.1"/>
    <property type="molecule type" value="Genomic_DNA"/>
</dbReference>
<dbReference type="RefSeq" id="WP_089392242.1">
    <property type="nucleotide sequence ID" value="NZ_FNEC01000015.1"/>
</dbReference>
<evidence type="ECO:0000256" key="4">
    <source>
        <dbReference type="ARBA" id="ARBA00023163"/>
    </source>
</evidence>
<name>A0A239KAH1_9PSED</name>
<keyword evidence="4" id="KW-0804">Transcription</keyword>
<proteinExistence type="inferred from homology"/>
<dbReference type="InterPro" id="IPR005119">
    <property type="entry name" value="LysR_subst-bd"/>
</dbReference>
<evidence type="ECO:0000259" key="5">
    <source>
        <dbReference type="PROSITE" id="PS50931"/>
    </source>
</evidence>
<dbReference type="SUPFAM" id="SSF53850">
    <property type="entry name" value="Periplasmic binding protein-like II"/>
    <property type="match status" value="1"/>
</dbReference>
<dbReference type="AlphaFoldDB" id="A0A239KAH1"/>
<dbReference type="SUPFAM" id="SSF46785">
    <property type="entry name" value="Winged helix' DNA-binding domain"/>
    <property type="match status" value="1"/>
</dbReference>
<evidence type="ECO:0000256" key="1">
    <source>
        <dbReference type="ARBA" id="ARBA00009437"/>
    </source>
</evidence>
<dbReference type="FunFam" id="1.10.10.10:FF:000001">
    <property type="entry name" value="LysR family transcriptional regulator"/>
    <property type="match status" value="1"/>
</dbReference>
<evidence type="ECO:0000313" key="7">
    <source>
        <dbReference type="EMBL" id="SNT14768.1"/>
    </source>
</evidence>
<gene>
    <name evidence="6" type="ORF">SAMN05216189_101591</name>
    <name evidence="7" type="ORF">SAMN06295949_11548</name>
</gene>
<dbReference type="PROSITE" id="PS50931">
    <property type="entry name" value="HTH_LYSR"/>
    <property type="match status" value="1"/>
</dbReference>
<evidence type="ECO:0000313" key="6">
    <source>
        <dbReference type="EMBL" id="SDJ33225.1"/>
    </source>
</evidence>
<dbReference type="GO" id="GO:0006351">
    <property type="term" value="P:DNA-templated transcription"/>
    <property type="evidence" value="ECO:0007669"/>
    <property type="project" value="TreeGrafter"/>
</dbReference>
<dbReference type="Proteomes" id="UP000199693">
    <property type="component" value="Unassembled WGS sequence"/>
</dbReference>
<accession>A0A239KAH1</accession>
<dbReference type="InterPro" id="IPR036390">
    <property type="entry name" value="WH_DNA-bd_sf"/>
</dbReference>
<evidence type="ECO:0000313" key="9">
    <source>
        <dbReference type="Proteomes" id="UP000199693"/>
    </source>
</evidence>
<sequence>MDLLQGMQAFVRVVESGSFSQAARALDMSPSKVSRLVAALEERLGARLLQRTTRSVAVTESGRRYFKRCKGILGEIDAAAAEAAGSRSRACGRLRLHAATEFGLEHLTPLIVEYCERYPEVSIDLSLTQGTPALLEEGLDVLVTLARGLPDSAFVAQRLGGVFGVVCAAPAYLARHGVPRSPEALREHRCLMLADPLFPDGWHFAEGDGEAPFAFEDVLKVNLPEAASQAAASGMGVCLLPSFVAARALREGRLLRVLPEWRLHTREVFALYSSRRFLDAKIRTWVDFLKQRLPQAFARDQAVLDDPRYWARPGATGRANRAQAPEGASRR</sequence>
<reference evidence="6 9" key="1">
    <citation type="submission" date="2016-10" db="EMBL/GenBank/DDBJ databases">
        <authorList>
            <person name="de Groot N.N."/>
        </authorList>
    </citation>
    <scope>NUCLEOTIDE SEQUENCE [LARGE SCALE GENOMIC DNA]</scope>
    <source>
        <strain evidence="6 9">CCM 7361</strain>
    </source>
</reference>
<dbReference type="Proteomes" id="UP000198309">
    <property type="component" value="Unassembled WGS sequence"/>
</dbReference>
<keyword evidence="2" id="KW-0805">Transcription regulation</keyword>
<dbReference type="PANTHER" id="PTHR30537:SF5">
    <property type="entry name" value="HTH-TYPE TRANSCRIPTIONAL ACTIVATOR TTDR-RELATED"/>
    <property type="match status" value="1"/>
</dbReference>
<keyword evidence="3" id="KW-0238">DNA-binding</keyword>
<reference evidence="7 8" key="2">
    <citation type="submission" date="2017-06" db="EMBL/GenBank/DDBJ databases">
        <authorList>
            <person name="Varghese N."/>
            <person name="Submissions S."/>
        </authorList>
    </citation>
    <scope>NUCLEOTIDE SEQUENCE [LARGE SCALE GENOMIC DNA]</scope>
    <source>
        <strain evidence="7 8">RLD-1</strain>
    </source>
</reference>
<dbReference type="InterPro" id="IPR058163">
    <property type="entry name" value="LysR-type_TF_proteobact-type"/>
</dbReference>
<evidence type="ECO:0000256" key="2">
    <source>
        <dbReference type="ARBA" id="ARBA00023015"/>
    </source>
</evidence>
<dbReference type="PANTHER" id="PTHR30537">
    <property type="entry name" value="HTH-TYPE TRANSCRIPTIONAL REGULATOR"/>
    <property type="match status" value="1"/>
</dbReference>
<evidence type="ECO:0000313" key="8">
    <source>
        <dbReference type="Proteomes" id="UP000198309"/>
    </source>
</evidence>
<organism evidence="6 9">
    <name type="scientific">Pseudomonas delhiensis</name>
    <dbReference type="NCBI Taxonomy" id="366289"/>
    <lineage>
        <taxon>Bacteria</taxon>
        <taxon>Pseudomonadati</taxon>
        <taxon>Pseudomonadota</taxon>
        <taxon>Gammaproteobacteria</taxon>
        <taxon>Pseudomonadales</taxon>
        <taxon>Pseudomonadaceae</taxon>
        <taxon>Pseudomonas</taxon>
    </lineage>
</organism>
<feature type="domain" description="HTH lysR-type" evidence="5">
    <location>
        <begin position="1"/>
        <end position="59"/>
    </location>
</feature>
<dbReference type="Pfam" id="PF00126">
    <property type="entry name" value="HTH_1"/>
    <property type="match status" value="1"/>
</dbReference>
<dbReference type="Gene3D" id="3.40.190.290">
    <property type="match status" value="1"/>
</dbReference>
<dbReference type="Gene3D" id="1.10.10.10">
    <property type="entry name" value="Winged helix-like DNA-binding domain superfamily/Winged helix DNA-binding domain"/>
    <property type="match status" value="1"/>
</dbReference>
<comment type="similarity">
    <text evidence="1">Belongs to the LysR transcriptional regulatory family.</text>
</comment>
<dbReference type="Pfam" id="PF03466">
    <property type="entry name" value="LysR_substrate"/>
    <property type="match status" value="1"/>
</dbReference>
<dbReference type="EMBL" id="FNEC01000015">
    <property type="protein sequence ID" value="SDJ33225.1"/>
    <property type="molecule type" value="Genomic_DNA"/>
</dbReference>
<protein>
    <submittedName>
        <fullName evidence="6">Transcriptional regulator, LysR family</fullName>
    </submittedName>
</protein>
<dbReference type="GO" id="GO:0003700">
    <property type="term" value="F:DNA-binding transcription factor activity"/>
    <property type="evidence" value="ECO:0007669"/>
    <property type="project" value="InterPro"/>
</dbReference>
<dbReference type="CDD" id="cd08422">
    <property type="entry name" value="PBP2_CrgA_like"/>
    <property type="match status" value="1"/>
</dbReference>
<keyword evidence="8" id="KW-1185">Reference proteome</keyword>
<dbReference type="InterPro" id="IPR000847">
    <property type="entry name" value="LysR_HTH_N"/>
</dbReference>
<dbReference type="GO" id="GO:0043565">
    <property type="term" value="F:sequence-specific DNA binding"/>
    <property type="evidence" value="ECO:0007669"/>
    <property type="project" value="TreeGrafter"/>
</dbReference>
<dbReference type="InterPro" id="IPR036388">
    <property type="entry name" value="WH-like_DNA-bd_sf"/>
</dbReference>